<dbReference type="GO" id="GO:0005737">
    <property type="term" value="C:cytoplasm"/>
    <property type="evidence" value="ECO:0007669"/>
    <property type="project" value="TreeGrafter"/>
</dbReference>
<proteinExistence type="predicted"/>
<dbReference type="InterPro" id="IPR045864">
    <property type="entry name" value="aa-tRNA-synth_II/BPL/LPL"/>
</dbReference>
<evidence type="ECO:0000256" key="1">
    <source>
        <dbReference type="ARBA" id="ARBA00022598"/>
    </source>
</evidence>
<dbReference type="PANTHER" id="PTHR12835:SF5">
    <property type="entry name" value="BIOTIN--PROTEIN LIGASE"/>
    <property type="match status" value="1"/>
</dbReference>
<dbReference type="GO" id="GO:0004077">
    <property type="term" value="F:biotin--[biotin carboxyl-carrier protein] ligase activity"/>
    <property type="evidence" value="ECO:0007669"/>
    <property type="project" value="InterPro"/>
</dbReference>
<dbReference type="HOGENOM" id="CLU_051096_6_0_3"/>
<evidence type="ECO:0000313" key="4">
    <source>
        <dbReference type="Proteomes" id="UP000000268"/>
    </source>
</evidence>
<dbReference type="KEGG" id="amr:AM1_0625"/>
<dbReference type="InterPro" id="IPR004408">
    <property type="entry name" value="Biotin_CoA_COase_ligase"/>
</dbReference>
<dbReference type="RefSeq" id="WP_012161270.1">
    <property type="nucleotide sequence ID" value="NC_009925.1"/>
</dbReference>
<dbReference type="CDD" id="cd16442">
    <property type="entry name" value="BPL"/>
    <property type="match status" value="1"/>
</dbReference>
<evidence type="ECO:0000259" key="2">
    <source>
        <dbReference type="PROSITE" id="PS51733"/>
    </source>
</evidence>
<dbReference type="Pfam" id="PF03099">
    <property type="entry name" value="BPL_LplA_LipB"/>
    <property type="match status" value="1"/>
</dbReference>
<organism evidence="3 4">
    <name type="scientific">Acaryochloris marina (strain MBIC 11017)</name>
    <dbReference type="NCBI Taxonomy" id="329726"/>
    <lineage>
        <taxon>Bacteria</taxon>
        <taxon>Bacillati</taxon>
        <taxon>Cyanobacteriota</taxon>
        <taxon>Cyanophyceae</taxon>
        <taxon>Acaryochloridales</taxon>
        <taxon>Acaryochloridaceae</taxon>
        <taxon>Acaryochloris</taxon>
    </lineage>
</organism>
<dbReference type="SUPFAM" id="SSF55681">
    <property type="entry name" value="Class II aaRS and biotin synthetases"/>
    <property type="match status" value="1"/>
</dbReference>
<dbReference type="eggNOG" id="COG0340">
    <property type="taxonomic scope" value="Bacteria"/>
</dbReference>
<dbReference type="PROSITE" id="PS51733">
    <property type="entry name" value="BPL_LPL_CATALYTIC"/>
    <property type="match status" value="1"/>
</dbReference>
<reference evidence="3 4" key="1">
    <citation type="journal article" date="2008" name="Proc. Natl. Acad. Sci. U.S.A.">
        <title>Niche adaptation and genome expansion in the chlorophyll d-producing cyanobacterium Acaryochloris marina.</title>
        <authorList>
            <person name="Swingley W.D."/>
            <person name="Chen M."/>
            <person name="Cheung P.C."/>
            <person name="Conrad A.L."/>
            <person name="Dejesa L.C."/>
            <person name="Hao J."/>
            <person name="Honchak B.M."/>
            <person name="Karbach L.E."/>
            <person name="Kurdoglu A."/>
            <person name="Lahiri S."/>
            <person name="Mastrian S.D."/>
            <person name="Miyashita H."/>
            <person name="Page L."/>
            <person name="Ramakrishna P."/>
            <person name="Satoh S."/>
            <person name="Sattley W.M."/>
            <person name="Shimada Y."/>
            <person name="Taylor H.L."/>
            <person name="Tomo T."/>
            <person name="Tsuchiya T."/>
            <person name="Wang Z.T."/>
            <person name="Raymond J."/>
            <person name="Mimuro M."/>
            <person name="Blankenship R.E."/>
            <person name="Touchman J.W."/>
        </authorList>
    </citation>
    <scope>NUCLEOTIDE SEQUENCE [LARGE SCALE GENOMIC DNA]</scope>
    <source>
        <strain evidence="4">MBIC 11017</strain>
    </source>
</reference>
<dbReference type="OrthoDB" id="9807064at2"/>
<dbReference type="EMBL" id="CP000828">
    <property type="protein sequence ID" value="ABW25674.1"/>
    <property type="molecule type" value="Genomic_DNA"/>
</dbReference>
<accession>B0CD83</accession>
<dbReference type="STRING" id="329726.AM1_0625"/>
<protein>
    <submittedName>
        <fullName evidence="3">Biotin-[acetyl-CoA-carboxylase] ligase</fullName>
    </submittedName>
</protein>
<evidence type="ECO:0000313" key="3">
    <source>
        <dbReference type="EMBL" id="ABW25674.1"/>
    </source>
</evidence>
<dbReference type="Proteomes" id="UP000000268">
    <property type="component" value="Chromosome"/>
</dbReference>
<keyword evidence="1 3" id="KW-0436">Ligase</keyword>
<dbReference type="InterPro" id="IPR004143">
    <property type="entry name" value="BPL_LPL_catalytic"/>
</dbReference>
<dbReference type="AlphaFoldDB" id="B0CD83"/>
<name>B0CD83_ACAM1</name>
<dbReference type="NCBIfam" id="TIGR00121">
    <property type="entry name" value="birA_ligase"/>
    <property type="match status" value="1"/>
</dbReference>
<keyword evidence="4" id="KW-1185">Reference proteome</keyword>
<dbReference type="PANTHER" id="PTHR12835">
    <property type="entry name" value="BIOTIN PROTEIN LIGASE"/>
    <property type="match status" value="1"/>
</dbReference>
<dbReference type="Gene3D" id="3.30.930.10">
    <property type="entry name" value="Bira Bifunctional Protein, Domain 2"/>
    <property type="match status" value="1"/>
</dbReference>
<gene>
    <name evidence="3" type="primary">birA</name>
    <name evidence="3" type="ordered locus">AM1_0625</name>
</gene>
<feature type="domain" description="BPL/LPL catalytic" evidence="2">
    <location>
        <begin position="6"/>
        <end position="196"/>
    </location>
</feature>
<sequence length="231" mass="25737">MSFDQPAFQQYLTTQTWGRPLHHFEVLDSTNTKLWELIKQGAKPGTAVVAAQQRAGRGQRGRTWESSLGGLYLSVAIAPCIPADQTAQLTVATIWGLATLLRQHHIPVWLKWPNDLLVLGKKFGGILIETSLQNQHVQTAVVGIGLNWRNPVPDQAINLATITERSPAHHRSSIHSLEELTALTLLGLENGYLFWQTQGIHPLLPDYLDLIKIYPQASQPIRQDLAKRLGL</sequence>